<organism evidence="1 2">
    <name type="scientific">Gordonia phage Stormageddon</name>
    <dbReference type="NCBI Taxonomy" id="2656541"/>
    <lineage>
        <taxon>Viruses</taxon>
        <taxon>Duplodnaviria</taxon>
        <taxon>Heunggongvirae</taxon>
        <taxon>Uroviricota</taxon>
        <taxon>Caudoviricetes</taxon>
        <taxon>Stormageddonvirus</taxon>
        <taxon>Stormageddonvirus Stormageddon</taxon>
    </lineage>
</organism>
<name>A0A649VS27_9CAUD</name>
<dbReference type="GeneID" id="64766898"/>
<proteinExistence type="predicted"/>
<dbReference type="RefSeq" id="YP_010059666.1">
    <property type="nucleotide sequence ID" value="NC_054726.1"/>
</dbReference>
<gene>
    <name evidence="1" type="primary">191</name>
    <name evidence="1" type="ORF">SEA_STORMAGEDDON_191</name>
</gene>
<keyword evidence="2" id="KW-1185">Reference proteome</keyword>
<reference evidence="1 2" key="1">
    <citation type="submission" date="2019-10" db="EMBL/GenBank/DDBJ databases">
        <authorList>
            <person name="Garlena R.A."/>
            <person name="Russell D.A."/>
            <person name="Pope W.H."/>
            <person name="Jacobs-Sera D."/>
            <person name="Hatfull G.F."/>
        </authorList>
    </citation>
    <scope>NUCLEOTIDE SEQUENCE [LARGE SCALE GENOMIC DNA]</scope>
</reference>
<dbReference type="KEGG" id="vg:64766898"/>
<sequence>MNNDDFETVGRLLANVREMVAGLGRPGHDRPFVSLMLREDDGVTLQVLRLDPDQFPEFRHPRSPVRVSHIRDEDGSVVVVLACKRGELLDVLQTTLAYLLLRPEDREGLAS</sequence>
<evidence type="ECO:0000313" key="1">
    <source>
        <dbReference type="EMBL" id="QGJ95051.1"/>
    </source>
</evidence>
<dbReference type="EMBL" id="MN586040">
    <property type="protein sequence ID" value="QGJ95051.1"/>
    <property type="molecule type" value="Genomic_DNA"/>
</dbReference>
<evidence type="ECO:0000313" key="2">
    <source>
        <dbReference type="Proteomes" id="UP000423065"/>
    </source>
</evidence>
<accession>A0A649VS27</accession>
<protein>
    <submittedName>
        <fullName evidence="1">Uncharacterized protein</fullName>
    </submittedName>
</protein>
<dbReference type="Proteomes" id="UP000423065">
    <property type="component" value="Segment"/>
</dbReference>